<dbReference type="NCBIfam" id="NF001299">
    <property type="entry name" value="PRK00241.1"/>
    <property type="match status" value="1"/>
</dbReference>
<evidence type="ECO:0000313" key="11">
    <source>
        <dbReference type="EMBL" id="AGS52298.1"/>
    </source>
</evidence>
<feature type="domain" description="Nudix hydrolase" evidence="10">
    <location>
        <begin position="157"/>
        <end position="281"/>
    </location>
</feature>
<dbReference type="InterPro" id="IPR015797">
    <property type="entry name" value="NUDIX_hydrolase-like_dom_sf"/>
</dbReference>
<dbReference type="EMBL" id="JQ844188">
    <property type="protein sequence ID" value="AGS52298.1"/>
    <property type="molecule type" value="Genomic_DNA"/>
</dbReference>
<proteinExistence type="inferred from homology"/>
<evidence type="ECO:0000256" key="8">
    <source>
        <dbReference type="ARBA" id="ARBA00023027"/>
    </source>
</evidence>
<keyword evidence="5" id="KW-0479">Metal-binding</keyword>
<evidence type="ECO:0000256" key="2">
    <source>
        <dbReference type="ARBA" id="ARBA00001947"/>
    </source>
</evidence>
<evidence type="ECO:0000256" key="9">
    <source>
        <dbReference type="ARBA" id="ARBA00023679"/>
    </source>
</evidence>
<dbReference type="SUPFAM" id="SSF55811">
    <property type="entry name" value="Nudix"/>
    <property type="match status" value="1"/>
</dbReference>
<comment type="similarity">
    <text evidence="3">Belongs to the Nudix hydrolase family. NudC subfamily.</text>
</comment>
<dbReference type="InterPro" id="IPR000086">
    <property type="entry name" value="NUDIX_hydrolase_dom"/>
</dbReference>
<comment type="cofactor">
    <cofactor evidence="2">
        <name>Zn(2+)</name>
        <dbReference type="ChEBI" id="CHEBI:29105"/>
    </cofactor>
</comment>
<comment type="catalytic activity">
    <reaction evidence="9">
        <text>a 5'-end NAD(+)-phospho-ribonucleoside in mRNA + H2O = a 5'-end phospho-adenosine-phospho-ribonucleoside in mRNA + beta-nicotinamide D-ribonucleotide + 2 H(+)</text>
        <dbReference type="Rhea" id="RHEA:60876"/>
        <dbReference type="Rhea" id="RHEA-COMP:15698"/>
        <dbReference type="Rhea" id="RHEA-COMP:15719"/>
        <dbReference type="ChEBI" id="CHEBI:14649"/>
        <dbReference type="ChEBI" id="CHEBI:15377"/>
        <dbReference type="ChEBI" id="CHEBI:15378"/>
        <dbReference type="ChEBI" id="CHEBI:144029"/>
        <dbReference type="ChEBI" id="CHEBI:144051"/>
    </reaction>
    <physiologicalReaction direction="left-to-right" evidence="9">
        <dbReference type="Rhea" id="RHEA:60877"/>
    </physiologicalReaction>
</comment>
<sequence length="289" mass="31424">MEFGAFFFQETSLLLPKEAPVAKTEWEIPMIHAAGFPQADIFAIPALNNAPGVSLSSEGASSPEGASSREDSISCVSVPPGIPLPPSWQAIPVRQALSLLANFPAGSSETGARMLRAFHIAQWRQESLFCGKCGCKNTDHLTELARVCTSCGHMEFPLIAPAVIVIITNDEGKVLLAHNRKFTPGVYSLIAGFVEAGENLEAAVARETREEVSIEIRDIRYAVSQPWPFPNSLMAGFSARYASGDIRPDGVEIEDAQWFSRDNLPTLPGPGSLSRYLIEQWQKTVIHDS</sequence>
<dbReference type="GO" id="GO:0006742">
    <property type="term" value="P:NADP+ catabolic process"/>
    <property type="evidence" value="ECO:0007669"/>
    <property type="project" value="TreeGrafter"/>
</dbReference>
<dbReference type="InterPro" id="IPR049734">
    <property type="entry name" value="NudC-like_C"/>
</dbReference>
<comment type="cofactor">
    <cofactor evidence="1">
        <name>Mg(2+)</name>
        <dbReference type="ChEBI" id="CHEBI:18420"/>
    </cofactor>
</comment>
<evidence type="ECO:0000256" key="1">
    <source>
        <dbReference type="ARBA" id="ARBA00001946"/>
    </source>
</evidence>
<evidence type="ECO:0000256" key="6">
    <source>
        <dbReference type="ARBA" id="ARBA00022801"/>
    </source>
</evidence>
<dbReference type="PANTHER" id="PTHR42904">
    <property type="entry name" value="NUDIX HYDROLASE, NUDC SUBFAMILY"/>
    <property type="match status" value="1"/>
</dbReference>
<dbReference type="Gene3D" id="3.90.79.10">
    <property type="entry name" value="Nucleoside Triphosphate Pyrophosphohydrolase"/>
    <property type="match status" value="1"/>
</dbReference>
<name>A0A806JZ02_9BACT</name>
<evidence type="ECO:0000256" key="7">
    <source>
        <dbReference type="ARBA" id="ARBA00022842"/>
    </source>
</evidence>
<keyword evidence="8" id="KW-0520">NAD</keyword>
<dbReference type="CDD" id="cd03429">
    <property type="entry name" value="NUDIX_NADH_pyrophosphatase_Nudt13"/>
    <property type="match status" value="1"/>
</dbReference>
<organism evidence="11">
    <name type="scientific">uncultured bacterium contig00061</name>
    <dbReference type="NCBI Taxonomy" id="1181544"/>
    <lineage>
        <taxon>Bacteria</taxon>
        <taxon>environmental samples</taxon>
    </lineage>
</organism>
<evidence type="ECO:0000256" key="3">
    <source>
        <dbReference type="ARBA" id="ARBA00009595"/>
    </source>
</evidence>
<dbReference type="Pfam" id="PF00293">
    <property type="entry name" value="NUDIX"/>
    <property type="match status" value="1"/>
</dbReference>
<dbReference type="GO" id="GO:0019677">
    <property type="term" value="P:NAD+ catabolic process"/>
    <property type="evidence" value="ECO:0007669"/>
    <property type="project" value="TreeGrafter"/>
</dbReference>
<dbReference type="EC" id="3.6.1.22" evidence="4"/>
<dbReference type="GO" id="GO:0005829">
    <property type="term" value="C:cytosol"/>
    <property type="evidence" value="ECO:0007669"/>
    <property type="project" value="TreeGrafter"/>
</dbReference>
<dbReference type="GO" id="GO:0046872">
    <property type="term" value="F:metal ion binding"/>
    <property type="evidence" value="ECO:0007669"/>
    <property type="project" value="UniProtKB-KW"/>
</dbReference>
<evidence type="ECO:0000256" key="4">
    <source>
        <dbReference type="ARBA" id="ARBA00012381"/>
    </source>
</evidence>
<dbReference type="GO" id="GO:0035529">
    <property type="term" value="F:NADH pyrophosphatase activity"/>
    <property type="evidence" value="ECO:0007669"/>
    <property type="project" value="TreeGrafter"/>
</dbReference>
<keyword evidence="6 11" id="KW-0378">Hydrolase</keyword>
<keyword evidence="7" id="KW-0460">Magnesium</keyword>
<dbReference type="Gene3D" id="3.90.79.20">
    <property type="match status" value="1"/>
</dbReference>
<evidence type="ECO:0000256" key="5">
    <source>
        <dbReference type="ARBA" id="ARBA00022723"/>
    </source>
</evidence>
<dbReference type="PROSITE" id="PS51462">
    <property type="entry name" value="NUDIX"/>
    <property type="match status" value="1"/>
</dbReference>
<dbReference type="InterPro" id="IPR050241">
    <property type="entry name" value="NAD-cap_RNA_hydrolase_NudC"/>
</dbReference>
<dbReference type="AlphaFoldDB" id="A0A806JZ02"/>
<evidence type="ECO:0000259" key="10">
    <source>
        <dbReference type="PROSITE" id="PS51462"/>
    </source>
</evidence>
<dbReference type="PANTHER" id="PTHR42904:SF6">
    <property type="entry name" value="NAD-CAPPED RNA HYDROLASE NUDT12"/>
    <property type="match status" value="1"/>
</dbReference>
<accession>A0A806JZ02</accession>
<reference evidence="11" key="1">
    <citation type="submission" date="2012-03" db="EMBL/GenBank/DDBJ databases">
        <title>Functional metagenomics reveals considerable lignocellulase gene clusters in the gut microbiome of a wood-feeding higher termite.</title>
        <authorList>
            <person name="Liu N."/>
        </authorList>
    </citation>
    <scope>NUCLEOTIDE SEQUENCE</scope>
</reference>
<protein>
    <recommendedName>
        <fullName evidence="4">NAD(+) diphosphatase</fullName>
        <ecNumber evidence="4">3.6.1.22</ecNumber>
    </recommendedName>
</protein>